<dbReference type="Gene3D" id="3.40.50.300">
    <property type="entry name" value="P-loop containing nucleotide triphosphate hydrolases"/>
    <property type="match status" value="1"/>
</dbReference>
<organism evidence="5 6">
    <name type="scientific">Cercophora newfieldiana</name>
    <dbReference type="NCBI Taxonomy" id="92897"/>
    <lineage>
        <taxon>Eukaryota</taxon>
        <taxon>Fungi</taxon>
        <taxon>Dikarya</taxon>
        <taxon>Ascomycota</taxon>
        <taxon>Pezizomycotina</taxon>
        <taxon>Sordariomycetes</taxon>
        <taxon>Sordariomycetidae</taxon>
        <taxon>Sordariales</taxon>
        <taxon>Lasiosphaeriaceae</taxon>
        <taxon>Cercophora</taxon>
    </lineage>
</organism>
<evidence type="ECO:0000313" key="5">
    <source>
        <dbReference type="EMBL" id="KAK0644170.1"/>
    </source>
</evidence>
<dbReference type="AlphaFoldDB" id="A0AA39Y2D9"/>
<dbReference type="Proteomes" id="UP001174936">
    <property type="component" value="Unassembled WGS sequence"/>
</dbReference>
<keyword evidence="1" id="KW-0677">Repeat</keyword>
<feature type="region of interest" description="Disordered" evidence="2">
    <location>
        <begin position="1002"/>
        <end position="1022"/>
    </location>
</feature>
<comment type="caution">
    <text evidence="5">The sequence shown here is derived from an EMBL/GenBank/DDBJ whole genome shotgun (WGS) entry which is preliminary data.</text>
</comment>
<dbReference type="SUPFAM" id="SSF52540">
    <property type="entry name" value="P-loop containing nucleoside triphosphate hydrolases"/>
    <property type="match status" value="1"/>
</dbReference>
<accession>A0AA39Y2D9</accession>
<reference evidence="5" key="1">
    <citation type="submission" date="2023-06" db="EMBL/GenBank/DDBJ databases">
        <title>Genome-scale phylogeny and comparative genomics of the fungal order Sordariales.</title>
        <authorList>
            <consortium name="Lawrence Berkeley National Laboratory"/>
            <person name="Hensen N."/>
            <person name="Bonometti L."/>
            <person name="Westerberg I."/>
            <person name="Brannstrom I.O."/>
            <person name="Guillou S."/>
            <person name="Cros-Aarteil S."/>
            <person name="Calhoun S."/>
            <person name="Haridas S."/>
            <person name="Kuo A."/>
            <person name="Mondo S."/>
            <person name="Pangilinan J."/>
            <person name="Riley R."/>
            <person name="Labutti K."/>
            <person name="Andreopoulos B."/>
            <person name="Lipzen A."/>
            <person name="Chen C."/>
            <person name="Yanf M."/>
            <person name="Daum C."/>
            <person name="Ng V."/>
            <person name="Clum A."/>
            <person name="Steindorff A."/>
            <person name="Ohm R."/>
            <person name="Martin F."/>
            <person name="Silar P."/>
            <person name="Natvig D."/>
            <person name="Lalanne C."/>
            <person name="Gautier V."/>
            <person name="Ament-Velasquez S.L."/>
            <person name="Kruys A."/>
            <person name="Hutchinson M.I."/>
            <person name="Powell A.J."/>
            <person name="Barry K."/>
            <person name="Miller A.N."/>
            <person name="Grigoriev I.V."/>
            <person name="Debuchy R."/>
            <person name="Gladieux P."/>
            <person name="Thoren M.H."/>
            <person name="Johannesson H."/>
        </authorList>
    </citation>
    <scope>NUCLEOTIDE SEQUENCE</scope>
    <source>
        <strain evidence="5">SMH2532-1</strain>
    </source>
</reference>
<evidence type="ECO:0000313" key="6">
    <source>
        <dbReference type="Proteomes" id="UP001174936"/>
    </source>
</evidence>
<feature type="domain" description="Nephrocystin 3-like N-terminal" evidence="3">
    <location>
        <begin position="254"/>
        <end position="438"/>
    </location>
</feature>
<dbReference type="InterPro" id="IPR056693">
    <property type="entry name" value="DUF7791"/>
</dbReference>
<dbReference type="Pfam" id="PF24883">
    <property type="entry name" value="NPHP3_N"/>
    <property type="match status" value="1"/>
</dbReference>
<sequence>MDPASIIGVTSAVLSFIEAGQTFIRIAKRIYEAPSGQSEADSLKKLYKTVKILSEQLTTQAKNGKNLRPGTPGQLLCDLADQCSTLSETLIERIAKCIPKSQSLKSTLVAAKNTILGGDDIDRIQEQLDSTQRSLNLAVLLAMREETQSSLVLLQKLGFQQAKELQELRQWATRLQSHDIAQTLSALKDLREVFDLAHIARSESERLELFLAHLEFDSMTVRLSEVLDAYPSTFDYMFEDDRKLMDAHPKLEISFREWLVRGQGIFHVAGKPGSGKSTMMKYLVQDSRTELHLKRWAAGRRLIMANCFFWKYGTTLQRNIKGLIRSLLHTVLSRCPDLLDQVFPRGQNADTNKYDASVNTNPAITRGKPLMDSAIHAAFGRLLDTAVQIKEGWPCFCFFIDGLDEFEDPQEDYTDLVVRLKKWTEETGGNIKICVASRELPVFRNITSGQRIHLHLLTRGDIQTFVEKRIGSLDEFQSMRRQSDSAATACDGLIQQIITKAEGVFLWVYLVVQMLRRGLLENGDSINQLQGKLDLLPTELVNLFTHMLGLIEQDYREDAYRTFAVAMHIATSGEGRGWSLFRYSILFDYFKDQDFAINLPVSAINVDEIDFRLTRARKRLSACCNSLLEIQRDETERLAHYGWSLYRDSVNFIHRSVPEWLEQHLEGKIVGLSGVKEEASYHTLLAQVKLTDVTRYSTGDDEALDDALLKDIADVLQEAHRRSDTGHDRTKLMGQLDALDEALLVQQRVDPRCSEWWVWETFPKLPRQTHQRFSSETKRIISLLHLSARLGLYAYVSHRLQRLPTEAKGERGELLFECAISPFFDHLQERTKKTEVVPPRSLEKSLSILAELFRHGASPHSRARLLHQLQGLPRVTIWHCLLNRAFNPKVLALDDLRQDQALWELVQLFVRCGATPDFSLVATLNIEKGNHTLWSVATQGFAQGNVVSFQERVGDVDTSFEPMNDLVELLLGRRGRVSLPDLIRFISPASYQDIEKALERQKDADHLTGRREQNTPEESIERGRGMTKGYLGLLSRVAKPLIIVTLLIWWLWGV</sequence>
<keyword evidence="6" id="KW-1185">Reference proteome</keyword>
<feature type="domain" description="DUF7791" evidence="4">
    <location>
        <begin position="551"/>
        <end position="663"/>
    </location>
</feature>
<gene>
    <name evidence="5" type="ORF">B0T16DRAFT_460251</name>
</gene>
<proteinExistence type="predicted"/>
<evidence type="ECO:0000256" key="1">
    <source>
        <dbReference type="ARBA" id="ARBA00022737"/>
    </source>
</evidence>
<dbReference type="Pfam" id="PF25053">
    <property type="entry name" value="DUF7791"/>
    <property type="match status" value="1"/>
</dbReference>
<protein>
    <recommendedName>
        <fullName evidence="7">NACHT domain-containing protein</fullName>
    </recommendedName>
</protein>
<evidence type="ECO:0000256" key="2">
    <source>
        <dbReference type="SAM" id="MobiDB-lite"/>
    </source>
</evidence>
<dbReference type="PANTHER" id="PTHR10039">
    <property type="entry name" value="AMELOGENIN"/>
    <property type="match status" value="1"/>
</dbReference>
<dbReference type="InterPro" id="IPR056884">
    <property type="entry name" value="NPHP3-like_N"/>
</dbReference>
<dbReference type="PANTHER" id="PTHR10039:SF5">
    <property type="entry name" value="NACHT DOMAIN-CONTAINING PROTEIN"/>
    <property type="match status" value="1"/>
</dbReference>
<dbReference type="EMBL" id="JAULSV010000005">
    <property type="protein sequence ID" value="KAK0644170.1"/>
    <property type="molecule type" value="Genomic_DNA"/>
</dbReference>
<evidence type="ECO:0008006" key="7">
    <source>
        <dbReference type="Google" id="ProtNLM"/>
    </source>
</evidence>
<evidence type="ECO:0000259" key="3">
    <source>
        <dbReference type="Pfam" id="PF24883"/>
    </source>
</evidence>
<evidence type="ECO:0000259" key="4">
    <source>
        <dbReference type="Pfam" id="PF25053"/>
    </source>
</evidence>
<name>A0AA39Y2D9_9PEZI</name>
<dbReference type="InterPro" id="IPR027417">
    <property type="entry name" value="P-loop_NTPase"/>
</dbReference>